<dbReference type="RefSeq" id="WP_380694220.1">
    <property type="nucleotide sequence ID" value="NZ_JBHRYR010000002.1"/>
</dbReference>
<feature type="transmembrane region" description="Helical" evidence="8">
    <location>
        <begin position="31"/>
        <end position="56"/>
    </location>
</feature>
<sequence length="359" mass="37522">MGWSIDSVQPTGVVVRLWQERVALRLPLRPLLTLAVLLFVLGSVIALSLTIGSYGMSLADVWRVLTGGDEQPQMSLVVWEFRFPRALVAALVGAMFALSGSALQSVTRNGLADPSLVGISQGAGLAVVMLVVLWPDAVGAWRPWAALFGSLSIAALIQTLSWRREGNSSMRFILLGIGVAAFISAMTSALMTYGEIDRAMSALAWLSGSVNAANWADVKLLSLWLALLLPALLVLSRPMAAQQLGDATALGLGVPLAWVRRGLIITAVALAAIATAVVGPIAFVGLIAPHAVRRLAPAGVGLHLLLTAALGAVLVALADLLGRALFAPVQIPAGLVTSLIGVPLFLLLMYRTQARGGQA</sequence>
<evidence type="ECO:0000256" key="7">
    <source>
        <dbReference type="ARBA" id="ARBA00023136"/>
    </source>
</evidence>
<feature type="transmembrane region" description="Helical" evidence="8">
    <location>
        <begin position="329"/>
        <end position="350"/>
    </location>
</feature>
<evidence type="ECO:0000256" key="1">
    <source>
        <dbReference type="ARBA" id="ARBA00004651"/>
    </source>
</evidence>
<feature type="transmembrane region" description="Helical" evidence="8">
    <location>
        <begin position="295"/>
        <end position="317"/>
    </location>
</feature>
<feature type="transmembrane region" description="Helical" evidence="8">
    <location>
        <begin position="172"/>
        <end position="193"/>
    </location>
</feature>
<comment type="caution">
    <text evidence="9">The sequence shown here is derived from an EMBL/GenBank/DDBJ whole genome shotgun (WGS) entry which is preliminary data.</text>
</comment>
<evidence type="ECO:0000256" key="4">
    <source>
        <dbReference type="ARBA" id="ARBA00022475"/>
    </source>
</evidence>
<feature type="transmembrane region" description="Helical" evidence="8">
    <location>
        <begin position="141"/>
        <end position="160"/>
    </location>
</feature>
<name>A0ABV7ZVM0_9GAMM</name>
<dbReference type="SUPFAM" id="SSF81345">
    <property type="entry name" value="ABC transporter involved in vitamin B12 uptake, BtuC"/>
    <property type="match status" value="1"/>
</dbReference>
<keyword evidence="3" id="KW-0813">Transport</keyword>
<feature type="transmembrane region" description="Helical" evidence="8">
    <location>
        <begin position="262"/>
        <end position="288"/>
    </location>
</feature>
<keyword evidence="6 8" id="KW-1133">Transmembrane helix</keyword>
<keyword evidence="10" id="KW-1185">Reference proteome</keyword>
<accession>A0ABV7ZVM0</accession>
<protein>
    <submittedName>
        <fullName evidence="9">FecCD family ABC transporter permease</fullName>
    </submittedName>
</protein>
<dbReference type="PANTHER" id="PTHR30472">
    <property type="entry name" value="FERRIC ENTEROBACTIN TRANSPORT SYSTEM PERMEASE PROTEIN"/>
    <property type="match status" value="1"/>
</dbReference>
<dbReference type="Gene3D" id="1.10.3470.10">
    <property type="entry name" value="ABC transporter involved in vitamin B12 uptake, BtuC"/>
    <property type="match status" value="1"/>
</dbReference>
<dbReference type="Proteomes" id="UP001595617">
    <property type="component" value="Unassembled WGS sequence"/>
</dbReference>
<organism evidence="9 10">
    <name type="scientific">Saccharospirillum mangrovi</name>
    <dbReference type="NCBI Taxonomy" id="2161747"/>
    <lineage>
        <taxon>Bacteria</taxon>
        <taxon>Pseudomonadati</taxon>
        <taxon>Pseudomonadota</taxon>
        <taxon>Gammaproteobacteria</taxon>
        <taxon>Oceanospirillales</taxon>
        <taxon>Saccharospirillaceae</taxon>
        <taxon>Saccharospirillum</taxon>
    </lineage>
</organism>
<evidence type="ECO:0000256" key="6">
    <source>
        <dbReference type="ARBA" id="ARBA00022989"/>
    </source>
</evidence>
<feature type="transmembrane region" description="Helical" evidence="8">
    <location>
        <begin position="115"/>
        <end position="135"/>
    </location>
</feature>
<gene>
    <name evidence="9" type="ORF">ACFOOG_05365</name>
</gene>
<reference evidence="10" key="1">
    <citation type="journal article" date="2019" name="Int. J. Syst. Evol. Microbiol.">
        <title>The Global Catalogue of Microorganisms (GCM) 10K type strain sequencing project: providing services to taxonomists for standard genome sequencing and annotation.</title>
        <authorList>
            <consortium name="The Broad Institute Genomics Platform"/>
            <consortium name="The Broad Institute Genome Sequencing Center for Infectious Disease"/>
            <person name="Wu L."/>
            <person name="Ma J."/>
        </authorList>
    </citation>
    <scope>NUCLEOTIDE SEQUENCE [LARGE SCALE GENOMIC DNA]</scope>
    <source>
        <strain evidence="10">IBRC 10765</strain>
    </source>
</reference>
<keyword evidence="5 8" id="KW-0812">Transmembrane</keyword>
<dbReference type="Pfam" id="PF01032">
    <property type="entry name" value="FecCD"/>
    <property type="match status" value="1"/>
</dbReference>
<dbReference type="CDD" id="cd06550">
    <property type="entry name" value="TM_ABC_iron-siderophores_like"/>
    <property type="match status" value="1"/>
</dbReference>
<comment type="similarity">
    <text evidence="2">Belongs to the binding-protein-dependent transport system permease family. FecCD subfamily.</text>
</comment>
<evidence type="ECO:0000256" key="5">
    <source>
        <dbReference type="ARBA" id="ARBA00022692"/>
    </source>
</evidence>
<feature type="transmembrane region" description="Helical" evidence="8">
    <location>
        <begin position="83"/>
        <end position="103"/>
    </location>
</feature>
<comment type="subcellular location">
    <subcellularLocation>
        <location evidence="1">Cell membrane</location>
        <topology evidence="1">Multi-pass membrane protein</topology>
    </subcellularLocation>
</comment>
<evidence type="ECO:0000256" key="2">
    <source>
        <dbReference type="ARBA" id="ARBA00007935"/>
    </source>
</evidence>
<evidence type="ECO:0000313" key="9">
    <source>
        <dbReference type="EMBL" id="MFC3852260.1"/>
    </source>
</evidence>
<dbReference type="PANTHER" id="PTHR30472:SF24">
    <property type="entry name" value="FERRIC ENTEROBACTIN TRANSPORT SYSTEM PERMEASE PROTEIN FEPG"/>
    <property type="match status" value="1"/>
</dbReference>
<evidence type="ECO:0000256" key="3">
    <source>
        <dbReference type="ARBA" id="ARBA00022448"/>
    </source>
</evidence>
<keyword evidence="4" id="KW-1003">Cell membrane</keyword>
<dbReference type="EMBL" id="JBHRYR010000002">
    <property type="protein sequence ID" value="MFC3852260.1"/>
    <property type="molecule type" value="Genomic_DNA"/>
</dbReference>
<evidence type="ECO:0000256" key="8">
    <source>
        <dbReference type="SAM" id="Phobius"/>
    </source>
</evidence>
<dbReference type="InterPro" id="IPR037294">
    <property type="entry name" value="ABC_BtuC-like"/>
</dbReference>
<dbReference type="InterPro" id="IPR000522">
    <property type="entry name" value="ABC_transptr_permease_BtuC"/>
</dbReference>
<keyword evidence="7 8" id="KW-0472">Membrane</keyword>
<proteinExistence type="inferred from homology"/>
<evidence type="ECO:0000313" key="10">
    <source>
        <dbReference type="Proteomes" id="UP001595617"/>
    </source>
</evidence>